<dbReference type="PRINTS" id="PR00081">
    <property type="entry name" value="GDHRDH"/>
</dbReference>
<name>A0A1M5EB41_9HYPH</name>
<dbReference type="InterPro" id="IPR020904">
    <property type="entry name" value="Sc_DH/Rdtase_CS"/>
</dbReference>
<keyword evidence="5" id="KW-1185">Reference proteome</keyword>
<evidence type="ECO:0000313" key="5">
    <source>
        <dbReference type="Proteomes" id="UP000184485"/>
    </source>
</evidence>
<comment type="similarity">
    <text evidence="1">Belongs to the short-chain dehydrogenases/reductases (SDR) family.</text>
</comment>
<dbReference type="SMART" id="SM00822">
    <property type="entry name" value="PKS_KR"/>
    <property type="match status" value="1"/>
</dbReference>
<dbReference type="RefSeq" id="WP_073053941.1">
    <property type="nucleotide sequence ID" value="NZ_FQUP01000002.1"/>
</dbReference>
<dbReference type="PANTHER" id="PTHR43639:SF1">
    <property type="entry name" value="SHORT-CHAIN DEHYDROGENASE_REDUCTASE FAMILY PROTEIN"/>
    <property type="match status" value="1"/>
</dbReference>
<dbReference type="Proteomes" id="UP000184485">
    <property type="component" value="Unassembled WGS sequence"/>
</dbReference>
<feature type="domain" description="Ketoreductase" evidence="3">
    <location>
        <begin position="7"/>
        <end position="190"/>
    </location>
</feature>
<accession>A0A1M5EB41</accession>
<dbReference type="EMBL" id="FQUP01000002">
    <property type="protein sequence ID" value="SHF76406.1"/>
    <property type="molecule type" value="Genomic_DNA"/>
</dbReference>
<dbReference type="CDD" id="cd05233">
    <property type="entry name" value="SDR_c"/>
    <property type="match status" value="1"/>
</dbReference>
<keyword evidence="2" id="KW-0560">Oxidoreductase</keyword>
<dbReference type="OrthoDB" id="7568484at2"/>
<dbReference type="STRING" id="1122133.SAMN02745157_2945"/>
<dbReference type="AlphaFoldDB" id="A0A1M5EB41"/>
<dbReference type="PANTHER" id="PTHR43639">
    <property type="entry name" value="OXIDOREDUCTASE, SHORT-CHAIN DEHYDROGENASE/REDUCTASE FAMILY (AFU_ORTHOLOGUE AFUA_5G02870)"/>
    <property type="match status" value="1"/>
</dbReference>
<dbReference type="PRINTS" id="PR00080">
    <property type="entry name" value="SDRFAMILY"/>
</dbReference>
<dbReference type="NCBIfam" id="NF005559">
    <property type="entry name" value="PRK07231.1"/>
    <property type="match status" value="1"/>
</dbReference>
<dbReference type="InterPro" id="IPR036291">
    <property type="entry name" value="NAD(P)-bd_dom_sf"/>
</dbReference>
<evidence type="ECO:0000256" key="1">
    <source>
        <dbReference type="ARBA" id="ARBA00006484"/>
    </source>
</evidence>
<dbReference type="GO" id="GO:0016491">
    <property type="term" value="F:oxidoreductase activity"/>
    <property type="evidence" value="ECO:0007669"/>
    <property type="project" value="UniProtKB-KW"/>
</dbReference>
<gene>
    <name evidence="4" type="ORF">SAMN02745157_2945</name>
</gene>
<sequence>MSDLSGKVAIVTGGGGGIGAASASAMASRGAAVVVADVNLAAAERSADVIRANGGEALAVAADVSQRTQVEALVDAALERFGRLDILFNNAGIQYDKSMEDTSEEEWDRLFAINVKGMFLCSKAVIPALERQGGGVILNCASVASFRPLMGMNTAYVASKGAVMAMTRDMAVALAPRNIRVLALCPGPTRTPITADSIARGVITEEEVRALQLTDRIAEPAEIGEIAAYLVSPAARYFVGTGVVADGGMCIT</sequence>
<proteinExistence type="inferred from homology"/>
<dbReference type="Gene3D" id="3.40.50.720">
    <property type="entry name" value="NAD(P)-binding Rossmann-like Domain"/>
    <property type="match status" value="1"/>
</dbReference>
<dbReference type="Pfam" id="PF13561">
    <property type="entry name" value="adh_short_C2"/>
    <property type="match status" value="1"/>
</dbReference>
<organism evidence="4 5">
    <name type="scientific">Kaistia soli DSM 19436</name>
    <dbReference type="NCBI Taxonomy" id="1122133"/>
    <lineage>
        <taxon>Bacteria</taxon>
        <taxon>Pseudomonadati</taxon>
        <taxon>Pseudomonadota</taxon>
        <taxon>Alphaproteobacteria</taxon>
        <taxon>Hyphomicrobiales</taxon>
        <taxon>Kaistiaceae</taxon>
        <taxon>Kaistia</taxon>
    </lineage>
</organism>
<protein>
    <submittedName>
        <fullName evidence="4">3-oxoacyl-[acyl-carrier protein] reductase</fullName>
    </submittedName>
</protein>
<reference evidence="4 5" key="1">
    <citation type="submission" date="2016-11" db="EMBL/GenBank/DDBJ databases">
        <authorList>
            <person name="Jaros S."/>
            <person name="Januszkiewicz K."/>
            <person name="Wedrychowicz H."/>
        </authorList>
    </citation>
    <scope>NUCLEOTIDE SEQUENCE [LARGE SCALE GENOMIC DNA]</scope>
    <source>
        <strain evidence="4 5">DSM 19436</strain>
    </source>
</reference>
<dbReference type="SUPFAM" id="SSF51735">
    <property type="entry name" value="NAD(P)-binding Rossmann-fold domains"/>
    <property type="match status" value="1"/>
</dbReference>
<dbReference type="InterPro" id="IPR002347">
    <property type="entry name" value="SDR_fam"/>
</dbReference>
<dbReference type="InterPro" id="IPR057326">
    <property type="entry name" value="KR_dom"/>
</dbReference>
<evidence type="ECO:0000259" key="3">
    <source>
        <dbReference type="SMART" id="SM00822"/>
    </source>
</evidence>
<evidence type="ECO:0000313" key="4">
    <source>
        <dbReference type="EMBL" id="SHF76406.1"/>
    </source>
</evidence>
<dbReference type="FunFam" id="3.40.50.720:FF:000084">
    <property type="entry name" value="Short-chain dehydrogenase reductase"/>
    <property type="match status" value="1"/>
</dbReference>
<dbReference type="PROSITE" id="PS00061">
    <property type="entry name" value="ADH_SHORT"/>
    <property type="match status" value="1"/>
</dbReference>
<evidence type="ECO:0000256" key="2">
    <source>
        <dbReference type="ARBA" id="ARBA00023002"/>
    </source>
</evidence>